<dbReference type="OrthoDB" id="2175337at2759"/>
<gene>
    <name evidence="2" type="ORF">LY90DRAFT_517917</name>
</gene>
<evidence type="ECO:0000256" key="1">
    <source>
        <dbReference type="SAM" id="Phobius"/>
    </source>
</evidence>
<evidence type="ECO:0000313" key="2">
    <source>
        <dbReference type="EMBL" id="ORY15377.1"/>
    </source>
</evidence>
<feature type="transmembrane region" description="Helical" evidence="1">
    <location>
        <begin position="111"/>
        <end position="128"/>
    </location>
</feature>
<feature type="transmembrane region" description="Helical" evidence="1">
    <location>
        <begin position="39"/>
        <end position="59"/>
    </location>
</feature>
<evidence type="ECO:0008006" key="4">
    <source>
        <dbReference type="Google" id="ProtNLM"/>
    </source>
</evidence>
<proteinExistence type="predicted"/>
<comment type="caution">
    <text evidence="2">The sequence shown here is derived from an EMBL/GenBank/DDBJ whole genome shotgun (WGS) entry which is preliminary data.</text>
</comment>
<reference evidence="2 3" key="1">
    <citation type="submission" date="2016-08" db="EMBL/GenBank/DDBJ databases">
        <title>A Parts List for Fungal Cellulosomes Revealed by Comparative Genomics.</title>
        <authorList>
            <consortium name="DOE Joint Genome Institute"/>
            <person name="Haitjema C.H."/>
            <person name="Gilmore S.P."/>
            <person name="Henske J.K."/>
            <person name="Solomon K.V."/>
            <person name="De Groot R."/>
            <person name="Kuo A."/>
            <person name="Mondo S.J."/>
            <person name="Salamov A.A."/>
            <person name="Labutti K."/>
            <person name="Zhao Z."/>
            <person name="Chiniquy J."/>
            <person name="Barry K."/>
            <person name="Brewer H.M."/>
            <person name="Purvine S.O."/>
            <person name="Wright A.T."/>
            <person name="Boxma B."/>
            <person name="Van Alen T."/>
            <person name="Hackstein J.H."/>
            <person name="Baker S.E."/>
            <person name="Grigoriev I.V."/>
            <person name="O'Malley M.A."/>
        </authorList>
    </citation>
    <scope>NUCLEOTIDE SEQUENCE [LARGE SCALE GENOMIC DNA]</scope>
    <source>
        <strain evidence="2 3">G1</strain>
    </source>
</reference>
<sequence>MGGLFERVTPLEFDQFLNPSDYEDINAKHIKNQKIMKNVYLVIFIIYLIIGIISLAIFVKLKNWYIIKQRNFKLTFINGLFAFISGLVTLLVQIYTLPCGFTLYVSDVINPFYNAIFLSRSLRIVLLYKFNIFKGKNYINIIFYINK</sequence>
<accession>A0A1Y1ZZ96</accession>
<evidence type="ECO:0000313" key="3">
    <source>
        <dbReference type="Proteomes" id="UP000193920"/>
    </source>
</evidence>
<keyword evidence="3" id="KW-1185">Reference proteome</keyword>
<feature type="transmembrane region" description="Helical" evidence="1">
    <location>
        <begin position="80"/>
        <end position="105"/>
    </location>
</feature>
<organism evidence="2 3">
    <name type="scientific">Neocallimastix californiae</name>
    <dbReference type="NCBI Taxonomy" id="1754190"/>
    <lineage>
        <taxon>Eukaryota</taxon>
        <taxon>Fungi</taxon>
        <taxon>Fungi incertae sedis</taxon>
        <taxon>Chytridiomycota</taxon>
        <taxon>Chytridiomycota incertae sedis</taxon>
        <taxon>Neocallimastigomycetes</taxon>
        <taxon>Neocallimastigales</taxon>
        <taxon>Neocallimastigaceae</taxon>
        <taxon>Neocallimastix</taxon>
    </lineage>
</organism>
<protein>
    <recommendedName>
        <fullName evidence="4">G-protein coupled receptors family 3 profile domain-containing protein</fullName>
    </recommendedName>
</protein>
<keyword evidence="1" id="KW-0812">Transmembrane</keyword>
<name>A0A1Y1ZZ96_9FUNG</name>
<keyword evidence="1" id="KW-0472">Membrane</keyword>
<dbReference type="Proteomes" id="UP000193920">
    <property type="component" value="Unassembled WGS sequence"/>
</dbReference>
<dbReference type="EMBL" id="MCOG01000341">
    <property type="protein sequence ID" value="ORY15377.1"/>
    <property type="molecule type" value="Genomic_DNA"/>
</dbReference>
<keyword evidence="1" id="KW-1133">Transmembrane helix</keyword>
<dbReference type="AlphaFoldDB" id="A0A1Y1ZZ96"/>